<dbReference type="NCBIfam" id="TIGR01727">
    <property type="entry name" value="oligo_HPY"/>
    <property type="match status" value="1"/>
</dbReference>
<evidence type="ECO:0000256" key="2">
    <source>
        <dbReference type="ARBA" id="ARBA00022741"/>
    </source>
</evidence>
<protein>
    <submittedName>
        <fullName evidence="5">Dipeptide/oligopeptide/nickel ABC transporter ATP-binding protein</fullName>
    </submittedName>
</protein>
<dbReference type="GO" id="GO:0016887">
    <property type="term" value="F:ATP hydrolysis activity"/>
    <property type="evidence" value="ECO:0007669"/>
    <property type="project" value="InterPro"/>
</dbReference>
<keyword evidence="6" id="KW-1185">Reference proteome</keyword>
<evidence type="ECO:0000313" key="5">
    <source>
        <dbReference type="EMBL" id="QLH07988.1"/>
    </source>
</evidence>
<evidence type="ECO:0000256" key="1">
    <source>
        <dbReference type="ARBA" id="ARBA00022448"/>
    </source>
</evidence>
<gene>
    <name evidence="5" type="ORF">C5F50_08070</name>
</gene>
<dbReference type="InterPro" id="IPR027417">
    <property type="entry name" value="P-loop_NTPase"/>
</dbReference>
<keyword evidence="2" id="KW-0547">Nucleotide-binding</keyword>
<sequence length="313" mass="34630">MEYGFLDISGLSVKYPSSSGPVYAVDDVDIHLDDGESIGIAGESACGKSTLGLSIIRMLSGGNAQGKIFFEGDSLLDLSESDFNTKYRWKKISMIFQGAMNALDPVFTIKEQFLEILKQHNFDGNSNQLILDAMNSVSLDEDVLKKYPHELSGGMKQRVVIAMALLLKPKFVIADEPTTALDVLIQAQIINLLKTLKKRGMSFLLITHDLAVLSEIADKIGIMYGGQIVEFGSSEEIYKNPKHPYTKGLLESIPTLKGGALKYIKGIPPSLLDAPTECRFLERCPLAIEKCKELPPKLKTKTGYVRCWLYEDE</sequence>
<dbReference type="PANTHER" id="PTHR43067:SF3">
    <property type="entry name" value="MALTOSE ABC TRANSPORTER, ATP-BINDING PROTEIN"/>
    <property type="match status" value="1"/>
</dbReference>
<dbReference type="CDD" id="cd03257">
    <property type="entry name" value="ABC_NikE_OppD_transporters"/>
    <property type="match status" value="1"/>
</dbReference>
<dbReference type="KEGG" id="nue:C5F50_08070"/>
<dbReference type="Pfam" id="PF08352">
    <property type="entry name" value="oligo_HPY"/>
    <property type="match status" value="1"/>
</dbReference>
<dbReference type="AlphaFoldDB" id="A0A7D5MA75"/>
<dbReference type="PROSITE" id="PS50893">
    <property type="entry name" value="ABC_TRANSPORTER_2"/>
    <property type="match status" value="1"/>
</dbReference>
<dbReference type="InterPro" id="IPR003593">
    <property type="entry name" value="AAA+_ATPase"/>
</dbReference>
<dbReference type="Pfam" id="PF00005">
    <property type="entry name" value="ABC_tran"/>
    <property type="match status" value="1"/>
</dbReference>
<dbReference type="EMBL" id="CP026995">
    <property type="protein sequence ID" value="QLH07988.1"/>
    <property type="molecule type" value="Genomic_DNA"/>
</dbReference>
<dbReference type="InterPro" id="IPR003439">
    <property type="entry name" value="ABC_transporter-like_ATP-bd"/>
</dbReference>
<dbReference type="PROSITE" id="PS00211">
    <property type="entry name" value="ABC_TRANSPORTER_1"/>
    <property type="match status" value="1"/>
</dbReference>
<dbReference type="GO" id="GO:0015833">
    <property type="term" value="P:peptide transport"/>
    <property type="evidence" value="ECO:0007669"/>
    <property type="project" value="InterPro"/>
</dbReference>
<organism evidence="5 6">
    <name type="scientific">Nitrosopumilus ureiphilus</name>
    <dbReference type="NCBI Taxonomy" id="1470067"/>
    <lineage>
        <taxon>Archaea</taxon>
        <taxon>Nitrososphaerota</taxon>
        <taxon>Nitrososphaeria</taxon>
        <taxon>Nitrosopumilales</taxon>
        <taxon>Nitrosopumilaceae</taxon>
        <taxon>Nitrosopumilus</taxon>
    </lineage>
</organism>
<dbReference type="InterPro" id="IPR017871">
    <property type="entry name" value="ABC_transporter-like_CS"/>
</dbReference>
<dbReference type="Gene3D" id="3.40.50.300">
    <property type="entry name" value="P-loop containing nucleotide triphosphate hydrolases"/>
    <property type="match status" value="1"/>
</dbReference>
<dbReference type="Proteomes" id="UP000509478">
    <property type="component" value="Chromosome"/>
</dbReference>
<reference evidence="5 6" key="1">
    <citation type="submission" date="2018-02" db="EMBL/GenBank/DDBJ databases">
        <title>Complete genome of Nitrosopumilus ureaphilus PS0.</title>
        <authorList>
            <person name="Qin W."/>
            <person name="Zheng Y."/>
            <person name="Stahl D.A."/>
        </authorList>
    </citation>
    <scope>NUCLEOTIDE SEQUENCE [LARGE SCALE GENOMIC DNA]</scope>
    <source>
        <strain evidence="5 6">PS0</strain>
    </source>
</reference>
<dbReference type="GO" id="GO:0005524">
    <property type="term" value="F:ATP binding"/>
    <property type="evidence" value="ECO:0007669"/>
    <property type="project" value="UniProtKB-KW"/>
</dbReference>
<dbReference type="OrthoDB" id="18209at2157"/>
<feature type="domain" description="ABC transporter" evidence="4">
    <location>
        <begin position="6"/>
        <end position="250"/>
    </location>
</feature>
<evidence type="ECO:0000256" key="3">
    <source>
        <dbReference type="ARBA" id="ARBA00022840"/>
    </source>
</evidence>
<dbReference type="SMART" id="SM00382">
    <property type="entry name" value="AAA"/>
    <property type="match status" value="1"/>
</dbReference>
<proteinExistence type="predicted"/>
<evidence type="ECO:0000259" key="4">
    <source>
        <dbReference type="PROSITE" id="PS50893"/>
    </source>
</evidence>
<keyword evidence="1" id="KW-0813">Transport</keyword>
<dbReference type="PANTHER" id="PTHR43067">
    <property type="entry name" value="OLIGOPEPTIDE/DIPEPTIDE ABC TRANSPORTER, ATPASE SUBUNIT"/>
    <property type="match status" value="1"/>
</dbReference>
<evidence type="ECO:0000313" key="6">
    <source>
        <dbReference type="Proteomes" id="UP000509478"/>
    </source>
</evidence>
<dbReference type="SUPFAM" id="SSF52540">
    <property type="entry name" value="P-loop containing nucleoside triphosphate hydrolases"/>
    <property type="match status" value="1"/>
</dbReference>
<dbReference type="FunFam" id="3.40.50.300:FF:000016">
    <property type="entry name" value="Oligopeptide ABC transporter ATP-binding component"/>
    <property type="match status" value="1"/>
</dbReference>
<keyword evidence="3 5" id="KW-0067">ATP-binding</keyword>
<dbReference type="InterPro" id="IPR013563">
    <property type="entry name" value="Oligopep_ABC_C"/>
</dbReference>
<name>A0A7D5MA75_9ARCH</name>
<accession>A0A7D5MA75</accession>